<dbReference type="NCBIfam" id="NF002647">
    <property type="entry name" value="PRK02318.1-3"/>
    <property type="match status" value="1"/>
</dbReference>
<dbReference type="InterPro" id="IPR013118">
    <property type="entry name" value="Mannitol_DH_C"/>
</dbReference>
<protein>
    <recommendedName>
        <fullName evidence="3 6">Mannitol-1-phosphate 5-dehydrogenase</fullName>
        <ecNumber evidence="2 6">1.1.1.17</ecNumber>
    </recommendedName>
</protein>
<keyword evidence="4 6" id="KW-0560">Oxidoreductase</keyword>
<dbReference type="AlphaFoldDB" id="A0AAW8CGK5"/>
<dbReference type="SUPFAM" id="SSF48179">
    <property type="entry name" value="6-phosphogluconate dehydrogenase C-terminal domain-like"/>
    <property type="match status" value="1"/>
</dbReference>
<dbReference type="FunFam" id="3.40.50.720:FF:000075">
    <property type="entry name" value="Mannitol-1-phosphate 5-dehydrogenase"/>
    <property type="match status" value="1"/>
</dbReference>
<comment type="catalytic activity">
    <reaction evidence="6">
        <text>D-mannitol 1-phosphate + NAD(+) = beta-D-fructose 6-phosphate + NADH + H(+)</text>
        <dbReference type="Rhea" id="RHEA:19661"/>
        <dbReference type="ChEBI" id="CHEBI:15378"/>
        <dbReference type="ChEBI" id="CHEBI:57540"/>
        <dbReference type="ChEBI" id="CHEBI:57634"/>
        <dbReference type="ChEBI" id="CHEBI:57945"/>
        <dbReference type="ChEBI" id="CHEBI:61381"/>
        <dbReference type="EC" id="1.1.1.17"/>
    </reaction>
</comment>
<dbReference type="Pfam" id="PF01232">
    <property type="entry name" value="Mannitol_dh"/>
    <property type="match status" value="1"/>
</dbReference>
<evidence type="ECO:0000259" key="7">
    <source>
        <dbReference type="Pfam" id="PF01232"/>
    </source>
</evidence>
<evidence type="ECO:0000256" key="4">
    <source>
        <dbReference type="ARBA" id="ARBA00023002"/>
    </source>
</evidence>
<dbReference type="PROSITE" id="PS00974">
    <property type="entry name" value="MANNITOL_DHGENASE"/>
    <property type="match status" value="1"/>
</dbReference>
<dbReference type="Gene3D" id="1.10.1040.10">
    <property type="entry name" value="N-(1-d-carboxylethyl)-l-norvaline Dehydrogenase, domain 2"/>
    <property type="match status" value="1"/>
</dbReference>
<comment type="similarity">
    <text evidence="1 6">Belongs to the mannitol dehydrogenase family.</text>
</comment>
<name>A0AAW8CGK5_9PAST</name>
<gene>
    <name evidence="6" type="primary">mtlD</name>
    <name evidence="9" type="ORF">QJU57_07830</name>
</gene>
<dbReference type="NCBIfam" id="NF002652">
    <property type="entry name" value="PRK02318.2-5"/>
    <property type="match status" value="1"/>
</dbReference>
<dbReference type="PRINTS" id="PR00084">
    <property type="entry name" value="MTLDHDRGNASE"/>
</dbReference>
<dbReference type="GO" id="GO:0005829">
    <property type="term" value="C:cytosol"/>
    <property type="evidence" value="ECO:0007669"/>
    <property type="project" value="TreeGrafter"/>
</dbReference>
<dbReference type="EMBL" id="JASAXT010000013">
    <property type="protein sequence ID" value="MDP8148980.1"/>
    <property type="molecule type" value="Genomic_DNA"/>
</dbReference>
<evidence type="ECO:0000256" key="1">
    <source>
        <dbReference type="ARBA" id="ARBA00006541"/>
    </source>
</evidence>
<comment type="caution">
    <text evidence="9">The sequence shown here is derived from an EMBL/GenBank/DDBJ whole genome shotgun (WGS) entry which is preliminary data.</text>
</comment>
<dbReference type="InterPro" id="IPR008927">
    <property type="entry name" value="6-PGluconate_DH-like_C_sf"/>
</dbReference>
<evidence type="ECO:0000256" key="3">
    <source>
        <dbReference type="ARBA" id="ARBA00016219"/>
    </source>
</evidence>
<keyword evidence="5 6" id="KW-0520">NAD</keyword>
<dbReference type="Proteomes" id="UP001226020">
    <property type="component" value="Unassembled WGS sequence"/>
</dbReference>
<dbReference type="InterPro" id="IPR023027">
    <property type="entry name" value="Mannitol_DH_CS"/>
</dbReference>
<feature type="domain" description="Mannitol dehydrogenase C-terminal" evidence="8">
    <location>
        <begin position="205"/>
        <end position="346"/>
    </location>
</feature>
<proteinExistence type="inferred from homology"/>
<dbReference type="HAMAP" id="MF_00196">
    <property type="entry name" value="Mannitol_dehydrog"/>
    <property type="match status" value="1"/>
</dbReference>
<evidence type="ECO:0000256" key="2">
    <source>
        <dbReference type="ARBA" id="ARBA00012939"/>
    </source>
</evidence>
<evidence type="ECO:0000313" key="10">
    <source>
        <dbReference type="Proteomes" id="UP001226020"/>
    </source>
</evidence>
<dbReference type="InterPro" id="IPR013328">
    <property type="entry name" value="6PGD_dom2"/>
</dbReference>
<feature type="binding site" evidence="6">
    <location>
        <begin position="3"/>
        <end position="14"/>
    </location>
    <ligand>
        <name>NAD(+)</name>
        <dbReference type="ChEBI" id="CHEBI:57540"/>
    </ligand>
</feature>
<organism evidence="9 10">
    <name type="scientific">Phocoenobacter atlanticus subsp. atlanticus</name>
    <dbReference type="NCBI Taxonomy" id="3061285"/>
    <lineage>
        <taxon>Bacteria</taxon>
        <taxon>Pseudomonadati</taxon>
        <taxon>Pseudomonadota</taxon>
        <taxon>Gammaproteobacteria</taxon>
        <taxon>Pasteurellales</taxon>
        <taxon>Pasteurellaceae</taxon>
        <taxon>Phocoenobacter</taxon>
        <taxon>Phocoenobacter atlanticus</taxon>
    </lineage>
</organism>
<dbReference type="RefSeq" id="WP_306351883.1">
    <property type="nucleotide sequence ID" value="NZ_JASAWV010000022.1"/>
</dbReference>
<dbReference type="NCBIfam" id="NF002650">
    <property type="entry name" value="PRK02318.2-2"/>
    <property type="match status" value="1"/>
</dbReference>
<evidence type="ECO:0000259" key="8">
    <source>
        <dbReference type="Pfam" id="PF08125"/>
    </source>
</evidence>
<dbReference type="SUPFAM" id="SSF51735">
    <property type="entry name" value="NAD(P)-binding Rossmann-fold domains"/>
    <property type="match status" value="1"/>
</dbReference>
<evidence type="ECO:0000256" key="6">
    <source>
        <dbReference type="HAMAP-Rule" id="MF_00196"/>
    </source>
</evidence>
<dbReference type="InterPro" id="IPR023028">
    <property type="entry name" value="Mannitol_1_phos_5_DH"/>
</dbReference>
<dbReference type="EC" id="1.1.1.17" evidence="2 6"/>
<keyword evidence="10" id="KW-1185">Reference proteome</keyword>
<dbReference type="InterPro" id="IPR036291">
    <property type="entry name" value="NAD(P)-bd_dom_sf"/>
</dbReference>
<dbReference type="InterPro" id="IPR013131">
    <property type="entry name" value="Mannitol_DH_N"/>
</dbReference>
<feature type="domain" description="Mannitol dehydrogenase N-terminal" evidence="7">
    <location>
        <begin position="1"/>
        <end position="198"/>
    </location>
</feature>
<accession>A0AAW8CGK5</accession>
<dbReference type="GO" id="GO:0019592">
    <property type="term" value="P:mannitol catabolic process"/>
    <property type="evidence" value="ECO:0007669"/>
    <property type="project" value="TreeGrafter"/>
</dbReference>
<dbReference type="Gene3D" id="3.40.50.720">
    <property type="entry name" value="NAD(P)-binding Rossmann-like Domain"/>
    <property type="match status" value="1"/>
</dbReference>
<dbReference type="PANTHER" id="PTHR30524">
    <property type="entry name" value="MANNITOL-1-PHOSPHATE 5-DEHYDROGENASE"/>
    <property type="match status" value="1"/>
</dbReference>
<dbReference type="NCBIfam" id="NF002646">
    <property type="entry name" value="PRK02318.1-2"/>
    <property type="match status" value="1"/>
</dbReference>
<dbReference type="InterPro" id="IPR000669">
    <property type="entry name" value="Mannitol_DH"/>
</dbReference>
<evidence type="ECO:0000313" key="9">
    <source>
        <dbReference type="EMBL" id="MDP8148980.1"/>
    </source>
</evidence>
<dbReference type="Pfam" id="PF08125">
    <property type="entry name" value="Mannitol_dh_C"/>
    <property type="match status" value="1"/>
</dbReference>
<reference evidence="9 10" key="1">
    <citation type="journal article" date="2023" name="Front. Microbiol.">
        <title>Phylogeography and host specificity of Pasteurellaceae pathogenic to sea-farmed fish in the north-east Atlantic.</title>
        <authorList>
            <person name="Gulla S."/>
            <person name="Colquhoun D.J."/>
            <person name="Olsen A.B."/>
            <person name="Spilsberg B."/>
            <person name="Lagesen K."/>
            <person name="Aakesson C.P."/>
            <person name="Strom S."/>
            <person name="Manji F."/>
            <person name="Birkbeck T.H."/>
            <person name="Nilsen H.K."/>
        </authorList>
    </citation>
    <scope>NUCLEOTIDE SEQUENCE [LARGE SCALE GENOMIC DNA]</scope>
    <source>
        <strain evidence="9 10">NVIB3131</strain>
    </source>
</reference>
<evidence type="ECO:0000256" key="5">
    <source>
        <dbReference type="ARBA" id="ARBA00023027"/>
    </source>
</evidence>
<sequence length="379" mass="42707">MNALHFGAGNIGRGFIGKLLADSNIHITFVDINQTQIDQINQQKQYGVKIVGDNSRVEIVRNIEAINSADEVALLNKISTVNLITTAVGPNVLKIIAPTLAKGLVKRLENKNTQPLNIIACENMVRGTSFLKENVFQYLNNEQQQQIEQIVGFVDSAVDRIVPPTQPNLDDPLEVTVEEFSEWIVDQTQFKGTIPDIQGMELTDNLMAFVERKLFTLNTGHLVTAYLGKQADVKYIKDAIILENIKSKVKATMEESGAVLIKRYSFEPSVHSTYIEKIIKRFENPYLDDDVNRVGREPIRKLSQNDRLIKPLLGTIEFGLPNDHLIEGVVMALQYRNQDDPQAIELAEYIDQNGLYDAVKHYTGLTNEDIISKIIKLYK</sequence>
<dbReference type="GO" id="GO:0008926">
    <property type="term" value="F:mannitol-1-phosphate 5-dehydrogenase activity"/>
    <property type="evidence" value="ECO:0007669"/>
    <property type="project" value="UniProtKB-UniRule"/>
</dbReference>
<dbReference type="PANTHER" id="PTHR30524:SF0">
    <property type="entry name" value="ALTRONATE OXIDOREDUCTASE-RELATED"/>
    <property type="match status" value="1"/>
</dbReference>